<dbReference type="STRING" id="1314751.GCA_001591425_02686"/>
<sequence>MVLLDYDKAGYIEYDVLVNKLDETLEEKIVFISCNEEVVKEKMVSNPKTIESLIAKDDSKKLSNPYDGSSSSKKLAAKEFHDKVVNRKIQLDNETVSNFKTLFETLNIQGYNLATVRN</sequence>
<organism evidence="1 2">
    <name type="scientific">Sutcliffiella cohnii</name>
    <dbReference type="NCBI Taxonomy" id="33932"/>
    <lineage>
        <taxon>Bacteria</taxon>
        <taxon>Bacillati</taxon>
        <taxon>Bacillota</taxon>
        <taxon>Bacilli</taxon>
        <taxon>Bacillales</taxon>
        <taxon>Bacillaceae</taxon>
        <taxon>Sutcliffiella</taxon>
    </lineage>
</organism>
<evidence type="ECO:0000313" key="1">
    <source>
        <dbReference type="EMBL" id="AST90097.1"/>
    </source>
</evidence>
<dbReference type="EMBL" id="CP018866">
    <property type="protein sequence ID" value="AST90097.1"/>
    <property type="molecule type" value="Genomic_DNA"/>
</dbReference>
<protein>
    <submittedName>
        <fullName evidence="1">Uncharacterized protein</fullName>
    </submittedName>
</protein>
<dbReference type="Proteomes" id="UP000215224">
    <property type="component" value="Chromosome"/>
</dbReference>
<accession>A0A223KL62</accession>
<gene>
    <name evidence="1" type="ORF">BC6307_01765</name>
</gene>
<dbReference type="KEGG" id="bcoh:BC6307_01765"/>
<dbReference type="AlphaFoldDB" id="A0A223KL62"/>
<name>A0A223KL62_9BACI</name>
<proteinExistence type="predicted"/>
<reference evidence="1 2" key="1">
    <citation type="submission" date="2016-12" db="EMBL/GenBank/DDBJ databases">
        <title>The whole genome sequencing and assembly of Bacillus cohnii DSM 6307T strain.</title>
        <authorList>
            <person name="Lee Y.-J."/>
            <person name="Yi H."/>
            <person name="Bahn Y.-S."/>
            <person name="Kim J.F."/>
            <person name="Lee D.-W."/>
        </authorList>
    </citation>
    <scope>NUCLEOTIDE SEQUENCE [LARGE SCALE GENOMIC DNA]</scope>
    <source>
        <strain evidence="1 2">DSM 6307</strain>
    </source>
</reference>
<keyword evidence="2" id="KW-1185">Reference proteome</keyword>
<evidence type="ECO:0000313" key="2">
    <source>
        <dbReference type="Proteomes" id="UP000215224"/>
    </source>
</evidence>